<dbReference type="Proteomes" id="UP000216246">
    <property type="component" value="Chromosome"/>
</dbReference>
<dbReference type="KEGG" id="mmal:CKJ54_13165"/>
<organism evidence="2 3">
    <name type="scientific">Mycobacterium marseillense</name>
    <dbReference type="NCBI Taxonomy" id="701042"/>
    <lineage>
        <taxon>Bacteria</taxon>
        <taxon>Bacillati</taxon>
        <taxon>Actinomycetota</taxon>
        <taxon>Actinomycetes</taxon>
        <taxon>Mycobacteriales</taxon>
        <taxon>Mycobacteriaceae</taxon>
        <taxon>Mycobacterium</taxon>
        <taxon>Mycobacterium avium complex (MAC)</taxon>
    </lineage>
</organism>
<feature type="domain" description="ANTAR" evidence="1">
    <location>
        <begin position="178"/>
        <end position="239"/>
    </location>
</feature>
<dbReference type="GO" id="GO:0016301">
    <property type="term" value="F:kinase activity"/>
    <property type="evidence" value="ECO:0007669"/>
    <property type="project" value="UniProtKB-KW"/>
</dbReference>
<dbReference type="AlphaFoldDB" id="A0AAC9VVM6"/>
<dbReference type="RefSeq" id="WP_067173855.1">
    <property type="nucleotide sequence ID" value="NZ_CP023147.1"/>
</dbReference>
<accession>A0AAC9VVM6</accession>
<dbReference type="InterPro" id="IPR005561">
    <property type="entry name" value="ANTAR"/>
</dbReference>
<dbReference type="PROSITE" id="PS50921">
    <property type="entry name" value="ANTAR"/>
    <property type="match status" value="1"/>
</dbReference>
<dbReference type="Pfam" id="PF08448">
    <property type="entry name" value="PAS_4"/>
    <property type="match status" value="1"/>
</dbReference>
<name>A0AAC9VVM6_9MYCO</name>
<dbReference type="GO" id="GO:0003723">
    <property type="term" value="F:RNA binding"/>
    <property type="evidence" value="ECO:0007669"/>
    <property type="project" value="InterPro"/>
</dbReference>
<gene>
    <name evidence="2" type="ORF">CKJ54_13165</name>
</gene>
<sequence length="248" mass="27651">MRNQGQFDAIAREMVQAVSGVCCLLLDKDLRIRAASRAYEQVTLREHNELSGQYLFDAFPDNPQDPQSDGTSKLASSLEIAMSVGHTHKMRLQRYDIPDPAAPDGFLPKVWSPTNSPLLDHGELVGVVHCVKEVSESQQLLAEVTRDVAHGDSWDPAELLHTFEAVSKVEISGHLQRQQSLALENKQLMRAIETRDVIGQAKGVLMERFNIDADGAFEMLTRLSQETNTRVEQIARKLALTNRPPRSA</sequence>
<dbReference type="InterPro" id="IPR013656">
    <property type="entry name" value="PAS_4"/>
</dbReference>
<dbReference type="Gene3D" id="3.30.450.20">
    <property type="entry name" value="PAS domain"/>
    <property type="match status" value="1"/>
</dbReference>
<evidence type="ECO:0000259" key="1">
    <source>
        <dbReference type="PROSITE" id="PS50921"/>
    </source>
</evidence>
<keyword evidence="2" id="KW-0418">Kinase</keyword>
<dbReference type="Pfam" id="PF03861">
    <property type="entry name" value="ANTAR"/>
    <property type="match status" value="1"/>
</dbReference>
<dbReference type="Gene3D" id="1.10.10.10">
    <property type="entry name" value="Winged helix-like DNA-binding domain superfamily/Winged helix DNA-binding domain"/>
    <property type="match status" value="1"/>
</dbReference>
<dbReference type="SUPFAM" id="SSF52172">
    <property type="entry name" value="CheY-like"/>
    <property type="match status" value="1"/>
</dbReference>
<proteinExistence type="predicted"/>
<keyword evidence="2" id="KW-0808">Transferase</keyword>
<dbReference type="EMBL" id="CP023147">
    <property type="protein sequence ID" value="ASW90718.1"/>
    <property type="molecule type" value="Genomic_DNA"/>
</dbReference>
<dbReference type="SMART" id="SM01012">
    <property type="entry name" value="ANTAR"/>
    <property type="match status" value="1"/>
</dbReference>
<evidence type="ECO:0000313" key="2">
    <source>
        <dbReference type="EMBL" id="ASW90718.1"/>
    </source>
</evidence>
<evidence type="ECO:0000313" key="3">
    <source>
        <dbReference type="Proteomes" id="UP000216246"/>
    </source>
</evidence>
<reference evidence="2 3" key="1">
    <citation type="submission" date="2017-08" db="EMBL/GenBank/DDBJ databases">
        <title>Phylogentic analysis of Mycobacterium avium complex whole genomes.</title>
        <authorList>
            <person name="Caverly L.J."/>
            <person name="Spilker T."/>
            <person name="LiPuma J."/>
        </authorList>
    </citation>
    <scope>NUCLEOTIDE SEQUENCE [LARGE SCALE GENOMIC DNA]</scope>
    <source>
        <strain evidence="2 3">FLAC0026</strain>
    </source>
</reference>
<dbReference type="InterPro" id="IPR036388">
    <property type="entry name" value="WH-like_DNA-bd_sf"/>
</dbReference>
<dbReference type="InterPro" id="IPR011006">
    <property type="entry name" value="CheY-like_superfamily"/>
</dbReference>
<protein>
    <submittedName>
        <fullName evidence="2">Histidine kinase</fullName>
    </submittedName>
</protein>